<evidence type="ECO:0000313" key="2">
    <source>
        <dbReference type="Proteomes" id="UP000051733"/>
    </source>
</evidence>
<accession>A0A0R2AH03</accession>
<evidence type="ECO:0000313" key="1">
    <source>
        <dbReference type="EMBL" id="KRM62355.1"/>
    </source>
</evidence>
<dbReference type="SUPFAM" id="SSF56529">
    <property type="entry name" value="FAH"/>
    <property type="match status" value="1"/>
</dbReference>
<proteinExistence type="predicted"/>
<dbReference type="PATRIC" id="fig|1423813.3.peg.2466"/>
<dbReference type="AlphaFoldDB" id="A0A0R2AH03"/>
<sequence length="266" mass="29368">MTKTNLTLATPEETQFANTLFQALQTQTKLDESKYQTLLQDDDAAYRVQYALTQLKQEPVRGYKVSLTSKQTQDMFDSDSPLYGAEVDHQWLSSPAQLPLSDMMEPLVEVELVFTAQEDLSATDSVDELLKKTTVAAALEVPDARFKNWFPALSKHMVMADNAVAGRVVFGKELATNTMKVADLSQVKAELTLDGQPLVAGDSSEVLGNPLNSLQWLVKKLESQGQKLKKGQRVSSGTFVLPPHLTKGHYLCHFSGDFGDVSLDVK</sequence>
<dbReference type="GO" id="GO:0005737">
    <property type="term" value="C:cytoplasm"/>
    <property type="evidence" value="ECO:0007669"/>
    <property type="project" value="TreeGrafter"/>
</dbReference>
<keyword evidence="1" id="KW-0378">Hydrolase</keyword>
<organism evidence="1 2">
    <name type="scientific">Paucilactobacillus vaccinostercus DSM 20634</name>
    <dbReference type="NCBI Taxonomy" id="1423813"/>
    <lineage>
        <taxon>Bacteria</taxon>
        <taxon>Bacillati</taxon>
        <taxon>Bacillota</taxon>
        <taxon>Bacilli</taxon>
        <taxon>Lactobacillales</taxon>
        <taxon>Lactobacillaceae</taxon>
        <taxon>Paucilactobacillus</taxon>
    </lineage>
</organism>
<dbReference type="PANTHER" id="PTHR30143:SF0">
    <property type="entry name" value="2-KETO-4-PENTENOATE HYDRATASE"/>
    <property type="match status" value="1"/>
</dbReference>
<name>A0A0R2AH03_9LACO</name>
<dbReference type="EMBL" id="AYYY01000006">
    <property type="protein sequence ID" value="KRM62355.1"/>
    <property type="molecule type" value="Genomic_DNA"/>
</dbReference>
<dbReference type="Proteomes" id="UP000051733">
    <property type="component" value="Unassembled WGS sequence"/>
</dbReference>
<reference evidence="1 2" key="1">
    <citation type="journal article" date="2015" name="Genome Announc.">
        <title>Expanding the biotechnology potential of lactobacilli through comparative genomics of 213 strains and associated genera.</title>
        <authorList>
            <person name="Sun Z."/>
            <person name="Harris H.M."/>
            <person name="McCann A."/>
            <person name="Guo C."/>
            <person name="Argimon S."/>
            <person name="Zhang W."/>
            <person name="Yang X."/>
            <person name="Jeffery I.B."/>
            <person name="Cooney J.C."/>
            <person name="Kagawa T.F."/>
            <person name="Liu W."/>
            <person name="Song Y."/>
            <person name="Salvetti E."/>
            <person name="Wrobel A."/>
            <person name="Rasinkangas P."/>
            <person name="Parkhill J."/>
            <person name="Rea M.C."/>
            <person name="O'Sullivan O."/>
            <person name="Ritari J."/>
            <person name="Douillard F.P."/>
            <person name="Paul Ross R."/>
            <person name="Yang R."/>
            <person name="Briner A.E."/>
            <person name="Felis G.E."/>
            <person name="de Vos W.M."/>
            <person name="Barrangou R."/>
            <person name="Klaenhammer T.R."/>
            <person name="Caufield P.W."/>
            <person name="Cui Y."/>
            <person name="Zhang H."/>
            <person name="O'Toole P.W."/>
        </authorList>
    </citation>
    <scope>NUCLEOTIDE SEQUENCE [LARGE SCALE GENOMIC DNA]</scope>
    <source>
        <strain evidence="1 2">DSM 20634</strain>
    </source>
</reference>
<dbReference type="GO" id="GO:0008684">
    <property type="term" value="F:2-oxopent-4-enoate hydratase activity"/>
    <property type="evidence" value="ECO:0007669"/>
    <property type="project" value="TreeGrafter"/>
</dbReference>
<dbReference type="OrthoDB" id="9792137at2"/>
<dbReference type="PANTHER" id="PTHR30143">
    <property type="entry name" value="ACID HYDRATASE"/>
    <property type="match status" value="1"/>
</dbReference>
<dbReference type="STRING" id="1423813.FC26_GL002419"/>
<dbReference type="Gene3D" id="3.90.850.10">
    <property type="entry name" value="Fumarylacetoacetase-like, C-terminal domain"/>
    <property type="match status" value="1"/>
</dbReference>
<dbReference type="GO" id="GO:0016787">
    <property type="term" value="F:hydrolase activity"/>
    <property type="evidence" value="ECO:0007669"/>
    <property type="project" value="UniProtKB-KW"/>
</dbReference>
<comment type="caution">
    <text evidence="1">The sequence shown here is derived from an EMBL/GenBank/DDBJ whole genome shotgun (WGS) entry which is preliminary data.</text>
</comment>
<dbReference type="RefSeq" id="WP_057777447.1">
    <property type="nucleotide sequence ID" value="NZ_AYYY01000006.1"/>
</dbReference>
<dbReference type="InterPro" id="IPR050772">
    <property type="entry name" value="Hydratase-Decarb/MhpD_sf"/>
</dbReference>
<protein>
    <submittedName>
        <fullName evidence="1">Fumarylacetoacetate (FAA) hydrolase</fullName>
    </submittedName>
</protein>
<dbReference type="InterPro" id="IPR036663">
    <property type="entry name" value="Fumarylacetoacetase_C_sf"/>
</dbReference>
<gene>
    <name evidence="1" type="ORF">FC26_GL002419</name>
</gene>
<keyword evidence="2" id="KW-1185">Reference proteome</keyword>